<dbReference type="Gene3D" id="3.40.50.720">
    <property type="entry name" value="NAD(P)-binding Rossmann-like Domain"/>
    <property type="match status" value="1"/>
</dbReference>
<name>A0A9J6GSH3_HAELO</name>
<gene>
    <name evidence="2" type="ORF">HPB48_022387</name>
</gene>
<organism evidence="2 3">
    <name type="scientific">Haemaphysalis longicornis</name>
    <name type="common">Bush tick</name>
    <dbReference type="NCBI Taxonomy" id="44386"/>
    <lineage>
        <taxon>Eukaryota</taxon>
        <taxon>Metazoa</taxon>
        <taxon>Ecdysozoa</taxon>
        <taxon>Arthropoda</taxon>
        <taxon>Chelicerata</taxon>
        <taxon>Arachnida</taxon>
        <taxon>Acari</taxon>
        <taxon>Parasitiformes</taxon>
        <taxon>Ixodida</taxon>
        <taxon>Ixodoidea</taxon>
        <taxon>Ixodidae</taxon>
        <taxon>Haemaphysalinae</taxon>
        <taxon>Haemaphysalis</taxon>
    </lineage>
</organism>
<accession>A0A9J6GSH3</accession>
<dbReference type="InterPro" id="IPR049391">
    <property type="entry name" value="FAS_pseudo-KR"/>
</dbReference>
<dbReference type="Proteomes" id="UP000821853">
    <property type="component" value="Unassembled WGS sequence"/>
</dbReference>
<dbReference type="Pfam" id="PF21149">
    <property type="entry name" value="FAS_pseudo-KR"/>
    <property type="match status" value="1"/>
</dbReference>
<evidence type="ECO:0000259" key="1">
    <source>
        <dbReference type="Pfam" id="PF21149"/>
    </source>
</evidence>
<dbReference type="AlphaFoldDB" id="A0A9J6GSH3"/>
<evidence type="ECO:0000313" key="3">
    <source>
        <dbReference type="Proteomes" id="UP000821853"/>
    </source>
</evidence>
<dbReference type="EMBL" id="JABSTR010000008">
    <property type="protein sequence ID" value="KAH9378413.1"/>
    <property type="molecule type" value="Genomic_DNA"/>
</dbReference>
<reference evidence="2 3" key="1">
    <citation type="journal article" date="2020" name="Cell">
        <title>Large-Scale Comparative Analyses of Tick Genomes Elucidate Their Genetic Diversity and Vector Capacities.</title>
        <authorList>
            <consortium name="Tick Genome and Microbiome Consortium (TIGMIC)"/>
            <person name="Jia N."/>
            <person name="Wang J."/>
            <person name="Shi W."/>
            <person name="Du L."/>
            <person name="Sun Y."/>
            <person name="Zhan W."/>
            <person name="Jiang J.F."/>
            <person name="Wang Q."/>
            <person name="Zhang B."/>
            <person name="Ji P."/>
            <person name="Bell-Sakyi L."/>
            <person name="Cui X.M."/>
            <person name="Yuan T.T."/>
            <person name="Jiang B.G."/>
            <person name="Yang W.F."/>
            <person name="Lam T.T."/>
            <person name="Chang Q.C."/>
            <person name="Ding S.J."/>
            <person name="Wang X.J."/>
            <person name="Zhu J.G."/>
            <person name="Ruan X.D."/>
            <person name="Zhao L."/>
            <person name="Wei J.T."/>
            <person name="Ye R.Z."/>
            <person name="Que T.C."/>
            <person name="Du C.H."/>
            <person name="Zhou Y.H."/>
            <person name="Cheng J.X."/>
            <person name="Dai P.F."/>
            <person name="Guo W.B."/>
            <person name="Han X.H."/>
            <person name="Huang E.J."/>
            <person name="Li L.F."/>
            <person name="Wei W."/>
            <person name="Gao Y.C."/>
            <person name="Liu J.Z."/>
            <person name="Shao H.Z."/>
            <person name="Wang X."/>
            <person name="Wang C.C."/>
            <person name="Yang T.C."/>
            <person name="Huo Q.B."/>
            <person name="Li W."/>
            <person name="Chen H.Y."/>
            <person name="Chen S.E."/>
            <person name="Zhou L.G."/>
            <person name="Ni X.B."/>
            <person name="Tian J.H."/>
            <person name="Sheng Y."/>
            <person name="Liu T."/>
            <person name="Pan Y.S."/>
            <person name="Xia L.Y."/>
            <person name="Li J."/>
            <person name="Zhao F."/>
            <person name="Cao W.C."/>
        </authorList>
    </citation>
    <scope>NUCLEOTIDE SEQUENCE [LARGE SCALE GENOMIC DNA]</scope>
    <source>
        <strain evidence="2">HaeL-2018</strain>
    </source>
</reference>
<proteinExistence type="predicted"/>
<keyword evidence="3" id="KW-1185">Reference proteome</keyword>
<protein>
    <recommendedName>
        <fullName evidence="1">Fatty acid synthase pseudo-KR domain-containing protein</fullName>
    </recommendedName>
</protein>
<feature type="domain" description="Fatty acid synthase pseudo-KR" evidence="1">
    <location>
        <begin position="127"/>
        <end position="183"/>
    </location>
</feature>
<sequence>MITWNPASSNIGELPESDLIVAHSFTAAAAEIEALAGTISRHCKERCFIMLAYRNSLCPAESLLTAVDPDLIRLYDTQDVKSAFSAHGVQEVAFKSNNLSSLLLLRKTSLPIEADKQVVIRVNKESFAWVDTLRDTCIKYASRPQGHNIWLLAEDVGTSGVVGLTACLLKETGGSHIRHVYIACFLSLLLMF</sequence>
<comment type="caution">
    <text evidence="2">The sequence shown here is derived from an EMBL/GenBank/DDBJ whole genome shotgun (WGS) entry which is preliminary data.</text>
</comment>
<dbReference type="VEuPathDB" id="VectorBase:HLOH_042671"/>
<evidence type="ECO:0000313" key="2">
    <source>
        <dbReference type="EMBL" id="KAH9378413.1"/>
    </source>
</evidence>